<evidence type="ECO:0000256" key="1">
    <source>
        <dbReference type="ARBA" id="ARBA00002555"/>
    </source>
</evidence>
<dbReference type="Proteomes" id="UP000728032">
    <property type="component" value="Unassembled WGS sequence"/>
</dbReference>
<evidence type="ECO:0000313" key="3">
    <source>
        <dbReference type="EMBL" id="CAD7661767.1"/>
    </source>
</evidence>
<dbReference type="GO" id="GO:0020037">
    <property type="term" value="F:heme binding"/>
    <property type="evidence" value="ECO:0007669"/>
    <property type="project" value="InterPro"/>
</dbReference>
<dbReference type="EMBL" id="CAJPVJ010024972">
    <property type="protein sequence ID" value="CAG2178903.1"/>
    <property type="molecule type" value="Genomic_DNA"/>
</dbReference>
<dbReference type="OrthoDB" id="449280at2759"/>
<dbReference type="GO" id="GO:0009055">
    <property type="term" value="F:electron transfer activity"/>
    <property type="evidence" value="ECO:0007669"/>
    <property type="project" value="InterPro"/>
</dbReference>
<name>A0A7R9MK74_9ACAR</name>
<dbReference type="InterPro" id="IPR002327">
    <property type="entry name" value="Cyt_c_1A/1B"/>
</dbReference>
<comment type="similarity">
    <text evidence="2">Belongs to the cytochrome c family.</text>
</comment>
<gene>
    <name evidence="3" type="ORF">ONB1V03_LOCUS18327</name>
</gene>
<reference evidence="3" key="1">
    <citation type="submission" date="2020-11" db="EMBL/GenBank/DDBJ databases">
        <authorList>
            <person name="Tran Van P."/>
        </authorList>
    </citation>
    <scope>NUCLEOTIDE SEQUENCE</scope>
</reference>
<accession>A0A7R9MK74</accession>
<evidence type="ECO:0008006" key="5">
    <source>
        <dbReference type="Google" id="ProtNLM"/>
    </source>
</evidence>
<evidence type="ECO:0000256" key="2">
    <source>
        <dbReference type="ARBA" id="ARBA00006488"/>
    </source>
</evidence>
<dbReference type="PRINTS" id="PR00604">
    <property type="entry name" value="CYTCHRMECIAB"/>
</dbReference>
<sequence length="94" mass="10524">MVRRESNADKCCITSTGDDYLQWLTSLQEMPRRGRRCSSSGALSAIPSRREVPIRLDPTSTASLYIPGTKMVFAGLKKKNERADLIAYLEQSTK</sequence>
<dbReference type="InterPro" id="IPR036909">
    <property type="entry name" value="Cyt_c-like_dom_sf"/>
</dbReference>
<protein>
    <recommendedName>
        <fullName evidence="5">Cytochrome c</fullName>
    </recommendedName>
</protein>
<evidence type="ECO:0000313" key="4">
    <source>
        <dbReference type="Proteomes" id="UP000728032"/>
    </source>
</evidence>
<organism evidence="3">
    <name type="scientific">Oppiella nova</name>
    <dbReference type="NCBI Taxonomy" id="334625"/>
    <lineage>
        <taxon>Eukaryota</taxon>
        <taxon>Metazoa</taxon>
        <taxon>Ecdysozoa</taxon>
        <taxon>Arthropoda</taxon>
        <taxon>Chelicerata</taxon>
        <taxon>Arachnida</taxon>
        <taxon>Acari</taxon>
        <taxon>Acariformes</taxon>
        <taxon>Sarcoptiformes</taxon>
        <taxon>Oribatida</taxon>
        <taxon>Brachypylina</taxon>
        <taxon>Oppioidea</taxon>
        <taxon>Oppiidae</taxon>
        <taxon>Oppiella</taxon>
    </lineage>
</organism>
<dbReference type="AlphaFoldDB" id="A0A7R9MK74"/>
<proteinExistence type="inferred from homology"/>
<dbReference type="Gene3D" id="1.10.760.10">
    <property type="entry name" value="Cytochrome c-like domain"/>
    <property type="match status" value="1"/>
</dbReference>
<comment type="function">
    <text evidence="1">Electron carrier protein. The oxidized form of the cytochrome c heme group can accept an electron from the heme group of the cytochrome c1 subunit of cytochrome reductase. Cytochrome c then transfers this electron to the cytochrome oxidase complex, the final protein carrier in the mitochondrial electron-transport chain.</text>
</comment>
<keyword evidence="4" id="KW-1185">Reference proteome</keyword>
<dbReference type="EMBL" id="OC939797">
    <property type="protein sequence ID" value="CAD7661767.1"/>
    <property type="molecule type" value="Genomic_DNA"/>
</dbReference>